<feature type="compositionally biased region" description="Basic and acidic residues" evidence="1">
    <location>
        <begin position="392"/>
        <end position="411"/>
    </location>
</feature>
<dbReference type="EMBL" id="MU004234">
    <property type="protein sequence ID" value="KAF2670077.1"/>
    <property type="molecule type" value="Genomic_DNA"/>
</dbReference>
<sequence>MAPKRMTANPLRPARHRPGKPGTAAQQSSSSESESETEEPQQEAPKPASKPSAASFPKSTSQIAGSLKKVDINASAAAQKSLDDRKKLEEEFETESEGSDEESGSGSGSEEESSEEESSSEEETKRKLLRPVFIKKGARNAVTNGAKEETKSEDQKWAEDEAKRKARTDDMIQEQLQRNAQARAEGKAFWDDEKVDDEVDDTDDIDPEAELTAWKLRELKRVKRERDGLIAAEKEREEIERRRNLTAEEREAEDKEHLDKQKQEREGKGKMSYMQQYFHKGAFYTEDSKEAGLLDRDIMGGRYEDDVKDRSALPEYMQIRNTALLGRKGRTKYKDMRHEDTGRFGDERDRRPRRGGDDRGGGGDYRDLDARFQPDFDGPNSGGTGANASALGDRKRPGEDTRRPEKRMRTD</sequence>
<dbReference type="InterPro" id="IPR033194">
    <property type="entry name" value="MFAP1"/>
</dbReference>
<feature type="region of interest" description="Disordered" evidence="1">
    <location>
        <begin position="233"/>
        <end position="273"/>
    </location>
</feature>
<evidence type="ECO:0000259" key="2">
    <source>
        <dbReference type="Pfam" id="PF06991"/>
    </source>
</evidence>
<evidence type="ECO:0000313" key="3">
    <source>
        <dbReference type="EMBL" id="KAF2670077.1"/>
    </source>
</evidence>
<dbReference type="Pfam" id="PF06991">
    <property type="entry name" value="MFAP1"/>
    <property type="match status" value="1"/>
</dbReference>
<feature type="compositionally biased region" description="Low complexity" evidence="1">
    <location>
        <begin position="42"/>
        <end position="59"/>
    </location>
</feature>
<evidence type="ECO:0000256" key="1">
    <source>
        <dbReference type="SAM" id="MobiDB-lite"/>
    </source>
</evidence>
<evidence type="ECO:0000313" key="4">
    <source>
        <dbReference type="Proteomes" id="UP000799302"/>
    </source>
</evidence>
<organism evidence="3 4">
    <name type="scientific">Microthyrium microscopicum</name>
    <dbReference type="NCBI Taxonomy" id="703497"/>
    <lineage>
        <taxon>Eukaryota</taxon>
        <taxon>Fungi</taxon>
        <taxon>Dikarya</taxon>
        <taxon>Ascomycota</taxon>
        <taxon>Pezizomycotina</taxon>
        <taxon>Dothideomycetes</taxon>
        <taxon>Dothideomycetes incertae sedis</taxon>
        <taxon>Microthyriales</taxon>
        <taxon>Microthyriaceae</taxon>
        <taxon>Microthyrium</taxon>
    </lineage>
</organism>
<keyword evidence="4" id="KW-1185">Reference proteome</keyword>
<feature type="compositionally biased region" description="Basic and acidic residues" evidence="1">
    <location>
        <begin position="233"/>
        <end position="269"/>
    </location>
</feature>
<feature type="domain" description="Micro-fibrillar-associated protein 1 C-terminal" evidence="2">
    <location>
        <begin position="119"/>
        <end position="341"/>
    </location>
</feature>
<accession>A0A6A6UF12</accession>
<feature type="compositionally biased region" description="Acidic residues" evidence="1">
    <location>
        <begin position="193"/>
        <end position="206"/>
    </location>
</feature>
<feature type="region of interest" description="Disordered" evidence="1">
    <location>
        <begin position="1"/>
        <end position="206"/>
    </location>
</feature>
<gene>
    <name evidence="3" type="ORF">BT63DRAFT_439199</name>
</gene>
<dbReference type="PANTHER" id="PTHR15327">
    <property type="entry name" value="MICROFIBRIL-ASSOCIATED PROTEIN"/>
    <property type="match status" value="1"/>
</dbReference>
<dbReference type="Proteomes" id="UP000799302">
    <property type="component" value="Unassembled WGS sequence"/>
</dbReference>
<dbReference type="AlphaFoldDB" id="A0A6A6UF12"/>
<feature type="compositionally biased region" description="Low complexity" evidence="1">
    <location>
        <begin position="23"/>
        <end position="32"/>
    </location>
</feature>
<feature type="compositionally biased region" description="Basic and acidic residues" evidence="1">
    <location>
        <begin position="332"/>
        <end position="374"/>
    </location>
</feature>
<reference evidence="3" key="1">
    <citation type="journal article" date="2020" name="Stud. Mycol.">
        <title>101 Dothideomycetes genomes: a test case for predicting lifestyles and emergence of pathogens.</title>
        <authorList>
            <person name="Haridas S."/>
            <person name="Albert R."/>
            <person name="Binder M."/>
            <person name="Bloem J."/>
            <person name="Labutti K."/>
            <person name="Salamov A."/>
            <person name="Andreopoulos B."/>
            <person name="Baker S."/>
            <person name="Barry K."/>
            <person name="Bills G."/>
            <person name="Bluhm B."/>
            <person name="Cannon C."/>
            <person name="Castanera R."/>
            <person name="Culley D."/>
            <person name="Daum C."/>
            <person name="Ezra D."/>
            <person name="Gonzalez J."/>
            <person name="Henrissat B."/>
            <person name="Kuo A."/>
            <person name="Liang C."/>
            <person name="Lipzen A."/>
            <person name="Lutzoni F."/>
            <person name="Magnuson J."/>
            <person name="Mondo S."/>
            <person name="Nolan M."/>
            <person name="Ohm R."/>
            <person name="Pangilinan J."/>
            <person name="Park H.-J."/>
            <person name="Ramirez L."/>
            <person name="Alfaro M."/>
            <person name="Sun H."/>
            <person name="Tritt A."/>
            <person name="Yoshinaga Y."/>
            <person name="Zwiers L.-H."/>
            <person name="Turgeon B."/>
            <person name="Goodwin S."/>
            <person name="Spatafora J."/>
            <person name="Crous P."/>
            <person name="Grigoriev I."/>
        </authorList>
    </citation>
    <scope>NUCLEOTIDE SEQUENCE</scope>
    <source>
        <strain evidence="3">CBS 115976</strain>
    </source>
</reference>
<feature type="region of interest" description="Disordered" evidence="1">
    <location>
        <begin position="305"/>
        <end position="411"/>
    </location>
</feature>
<proteinExistence type="predicted"/>
<feature type="compositionally biased region" description="Basic and acidic residues" evidence="1">
    <location>
        <begin position="146"/>
        <end position="170"/>
    </location>
</feature>
<protein>
    <recommendedName>
        <fullName evidence="2">Micro-fibrillar-associated protein 1 C-terminal domain-containing protein</fullName>
    </recommendedName>
</protein>
<feature type="compositionally biased region" description="Acidic residues" evidence="1">
    <location>
        <begin position="90"/>
        <end position="121"/>
    </location>
</feature>
<dbReference type="InterPro" id="IPR009730">
    <property type="entry name" value="MFAP1_C"/>
</dbReference>
<name>A0A6A6UF12_9PEZI</name>
<dbReference type="OrthoDB" id="1111734at2759"/>